<dbReference type="CDD" id="cd11714">
    <property type="entry name" value="GINS_A_archaea"/>
    <property type="match status" value="1"/>
</dbReference>
<accession>A0A832XL17</accession>
<evidence type="ECO:0000313" key="3">
    <source>
        <dbReference type="EMBL" id="HIJ99302.1"/>
    </source>
</evidence>
<dbReference type="CDD" id="cd21695">
    <property type="entry name" value="GINS_B_archaea_Gins51"/>
    <property type="match status" value="1"/>
</dbReference>
<evidence type="ECO:0000259" key="1">
    <source>
        <dbReference type="Pfam" id="PF05916"/>
    </source>
</evidence>
<dbReference type="InterPro" id="IPR036224">
    <property type="entry name" value="GINS_bundle-like_dom_sf"/>
</dbReference>
<dbReference type="AlphaFoldDB" id="A0A832XL17"/>
<evidence type="ECO:0000313" key="4">
    <source>
        <dbReference type="Proteomes" id="UP000604391"/>
    </source>
</evidence>
<name>A0A832XL17_9ARCH</name>
<sequence>MTEVIITYETLREIQRDEKRSSKLYSLDENFYSIVQDYLGRDLPADDISRNEILNARKILEDIQDRREKKIINYALAIARNNEKFDVSELTTEEHLLLENLVETLKKYRSNIDKASPSEAKKMTETVEEPVEEEKIPEDIEKALIKIKILKDLPQIVGADMEEYGPYSAGEIAEIPEENAKILIENKTAEEQ</sequence>
<organism evidence="3 4">
    <name type="scientific">Candidatus Undinarchaeum marinum</name>
    <dbReference type="NCBI Taxonomy" id="2756141"/>
    <lineage>
        <taxon>Archaea</taxon>
        <taxon>Candidatus Undinarchaeota</taxon>
        <taxon>Candidatus Undinarchaeia</taxon>
        <taxon>Candidatus Undinarchaeales</taxon>
        <taxon>Candidatus Undinarchaeaceae</taxon>
        <taxon>Candidatus Undinarchaeum</taxon>
    </lineage>
</organism>
<proteinExistence type="predicted"/>
<dbReference type="InterPro" id="IPR021151">
    <property type="entry name" value="GINS_A"/>
</dbReference>
<dbReference type="Gene3D" id="3.40.5.50">
    <property type="match status" value="1"/>
</dbReference>
<dbReference type="Pfam" id="PF22090">
    <property type="entry name" value="Gins51_C"/>
    <property type="match status" value="1"/>
</dbReference>
<gene>
    <name evidence="3" type="ORF">H1011_00575</name>
</gene>
<feature type="domain" description="Gins51 C-terminal" evidence="2">
    <location>
        <begin position="145"/>
        <end position="191"/>
    </location>
</feature>
<dbReference type="SUPFAM" id="SSF158573">
    <property type="entry name" value="GINS helical bundle-like"/>
    <property type="match status" value="1"/>
</dbReference>
<reference evidence="3 4" key="1">
    <citation type="journal article" name="Nat. Commun.">
        <title>Undinarchaeota illuminate DPANN phylogeny and the impact of gene transfer on archaeal evolution.</title>
        <authorList>
            <person name="Dombrowski N."/>
            <person name="Williams T.A."/>
            <person name="Sun J."/>
            <person name="Woodcroft B.J."/>
            <person name="Lee J.H."/>
            <person name="Minh B.Q."/>
            <person name="Rinke C."/>
            <person name="Spang A."/>
        </authorList>
    </citation>
    <scope>NUCLEOTIDE SEQUENCE [LARGE SCALE GENOMIC DNA]</scope>
    <source>
        <strain evidence="3">MAG_bin17</strain>
    </source>
</reference>
<dbReference type="Pfam" id="PF05916">
    <property type="entry name" value="Sld5"/>
    <property type="match status" value="1"/>
</dbReference>
<evidence type="ECO:0000259" key="2">
    <source>
        <dbReference type="Pfam" id="PF22090"/>
    </source>
</evidence>
<dbReference type="InterPro" id="IPR054314">
    <property type="entry name" value="Gins51_C"/>
</dbReference>
<comment type="caution">
    <text evidence="3">The sequence shown here is derived from an EMBL/GenBank/DDBJ whole genome shotgun (WGS) entry which is preliminary data.</text>
</comment>
<dbReference type="EMBL" id="DVAD01000004">
    <property type="protein sequence ID" value="HIJ99302.1"/>
    <property type="molecule type" value="Genomic_DNA"/>
</dbReference>
<feature type="domain" description="GINS subunit" evidence="1">
    <location>
        <begin position="7"/>
        <end position="112"/>
    </location>
</feature>
<keyword evidence="4" id="KW-1185">Reference proteome</keyword>
<protein>
    <submittedName>
        <fullName evidence="3">DNA replication complex GINS family protein</fullName>
    </submittedName>
</protein>
<dbReference type="Proteomes" id="UP000604391">
    <property type="component" value="Unassembled WGS sequence"/>
</dbReference>